<accession>A0ABT3E5L5</accession>
<comment type="caution">
    <text evidence="1">The sequence shown here is derived from an EMBL/GenBank/DDBJ whole genome shotgun (WGS) entry which is preliminary data.</text>
</comment>
<organism evidence="1 2">
    <name type="scientific">Weissella ceti</name>
    <dbReference type="NCBI Taxonomy" id="759620"/>
    <lineage>
        <taxon>Bacteria</taxon>
        <taxon>Bacillati</taxon>
        <taxon>Bacillota</taxon>
        <taxon>Bacilli</taxon>
        <taxon>Lactobacillales</taxon>
        <taxon>Lactobacillaceae</taxon>
        <taxon>Weissella</taxon>
    </lineage>
</organism>
<name>A0ABT3E5L5_9LACO</name>
<gene>
    <name evidence="1" type="ORF">OIT44_06450</name>
</gene>
<evidence type="ECO:0000313" key="2">
    <source>
        <dbReference type="Proteomes" id="UP001526225"/>
    </source>
</evidence>
<evidence type="ECO:0000313" key="1">
    <source>
        <dbReference type="EMBL" id="MCW0953697.1"/>
    </source>
</evidence>
<dbReference type="EMBL" id="JAOZFE010000008">
    <property type="protein sequence ID" value="MCW0953697.1"/>
    <property type="molecule type" value="Genomic_DNA"/>
</dbReference>
<proteinExistence type="predicted"/>
<sequence length="340" mass="38821">MSQSLTQTLAEFIPVENIPDAITKLKGHLDYLNETDTALRFTHIQEKFSEILAMPLNEVDSQHILSVLVEDGYDDIFARLLNLTSPDDLRDFLTDIAPNDDAADIQDQFLTFIETHRDLDTDSLLSEIYAFTPTLFNDAISSDQIDVMLYLATFISDEYATLIEPLIETQMAPPTLEEELATFLPTKDIEQALNTITDYLAEKIAAKDPIRVPHVYGDFLSIVSPEITHEQTKRILMIASMNEEYSEPFSELLLFAEDDLTEFIKVLVEPEEVENSQAAFLAYLEKQKDVDSDTFMDNVYGDVKELFDFSITDDDVDALLYYAMFVSDEYRMLLDNLLSY</sequence>
<dbReference type="Proteomes" id="UP001526225">
    <property type="component" value="Unassembled WGS sequence"/>
</dbReference>
<protein>
    <submittedName>
        <fullName evidence="1">Uncharacterized protein</fullName>
    </submittedName>
</protein>
<keyword evidence="2" id="KW-1185">Reference proteome</keyword>
<dbReference type="RefSeq" id="WP_213409053.1">
    <property type="nucleotide sequence ID" value="NZ_CP074441.1"/>
</dbReference>
<reference evidence="1 2" key="1">
    <citation type="submission" date="2022-10" db="EMBL/GenBank/DDBJ databases">
        <title>Weissella fermenti sp. nov., isolated from fermented cabbage.</title>
        <authorList>
            <person name="Lee J.K."/>
            <person name="Baek J.H."/>
            <person name="Choi D.G."/>
            <person name="Kim J.M."/>
            <person name="Jeon C.O."/>
        </authorList>
    </citation>
    <scope>NUCLEOTIDE SEQUENCE [LARGE SCALE GENOMIC DNA]</scope>
    <source>
        <strain evidence="1 2">KACC 18534</strain>
    </source>
</reference>